<evidence type="ECO:0000313" key="6">
    <source>
        <dbReference type="EMBL" id="SEQ30147.1"/>
    </source>
</evidence>
<reference evidence="7" key="1">
    <citation type="submission" date="2016-10" db="EMBL/GenBank/DDBJ databases">
        <authorList>
            <person name="Varghese N."/>
            <person name="Submissions S."/>
        </authorList>
    </citation>
    <scope>NUCLEOTIDE SEQUENCE [LARGE SCALE GENOMIC DNA]</scope>
    <source>
        <strain evidence="7">DSM 18887</strain>
    </source>
</reference>
<dbReference type="Gene3D" id="1.10.10.10">
    <property type="entry name" value="Winged helix-like DNA-binding domain superfamily/Winged helix DNA-binding domain"/>
    <property type="match status" value="1"/>
</dbReference>
<keyword evidence="2" id="KW-0805">Transcription regulation</keyword>
<dbReference type="PANTHER" id="PTHR30126">
    <property type="entry name" value="HTH-TYPE TRANSCRIPTIONAL REGULATOR"/>
    <property type="match status" value="1"/>
</dbReference>
<gene>
    <name evidence="6" type="ORF">SAMN03080615_01117</name>
</gene>
<evidence type="ECO:0000256" key="1">
    <source>
        <dbReference type="ARBA" id="ARBA00009437"/>
    </source>
</evidence>
<dbReference type="Pfam" id="PF00126">
    <property type="entry name" value="HTH_1"/>
    <property type="match status" value="1"/>
</dbReference>
<evidence type="ECO:0000259" key="5">
    <source>
        <dbReference type="PROSITE" id="PS50931"/>
    </source>
</evidence>
<dbReference type="PRINTS" id="PR00039">
    <property type="entry name" value="HTHLYSR"/>
</dbReference>
<protein>
    <submittedName>
        <fullName evidence="6">DNA-binding transcriptional regulator, LysR family</fullName>
    </submittedName>
</protein>
<dbReference type="PROSITE" id="PS50931">
    <property type="entry name" value="HTH_LYSR"/>
    <property type="match status" value="1"/>
</dbReference>
<dbReference type="SUPFAM" id="SSF46785">
    <property type="entry name" value="Winged helix' DNA-binding domain"/>
    <property type="match status" value="1"/>
</dbReference>
<dbReference type="AlphaFoldDB" id="A0A1H9EX20"/>
<dbReference type="STRING" id="355243.SAMN03080615_01117"/>
<feature type="domain" description="HTH lysR-type" evidence="5">
    <location>
        <begin position="1"/>
        <end position="58"/>
    </location>
</feature>
<keyword evidence="4" id="KW-0804">Transcription</keyword>
<dbReference type="Pfam" id="PF03466">
    <property type="entry name" value="LysR_substrate"/>
    <property type="match status" value="1"/>
</dbReference>
<dbReference type="InterPro" id="IPR005119">
    <property type="entry name" value="LysR_subst-bd"/>
</dbReference>
<sequence>MKSDQLRAFVSVVEQGSFRAAASHLFKTQPTISAAVKALEEQFGISLLSRDAYRPTLTAEGKSFYKEAKRLLNHVAELESLGHQLSKGAAPRLSISLSAMCAIPPGLNTIKQFCDRHPDLQLSISTEHLSGILEQLHLDKADVAIGPHTGLDDRFEFVDIGKVSMITVATPACINACLLKANRRNTSGVIAQQVLRHVPHILVADTGSQSPIDNINIISGGRRWYVKDYQVKKALLLADMGWARIPLHMIEAELASGALIPLQVENFASCSEVPIYLIRLQQHPLSELASHFWDEMIASKER</sequence>
<dbReference type="GO" id="GO:0003700">
    <property type="term" value="F:DNA-binding transcription factor activity"/>
    <property type="evidence" value="ECO:0007669"/>
    <property type="project" value="InterPro"/>
</dbReference>
<dbReference type="InterPro" id="IPR036390">
    <property type="entry name" value="WH_DNA-bd_sf"/>
</dbReference>
<evidence type="ECO:0000256" key="4">
    <source>
        <dbReference type="ARBA" id="ARBA00023163"/>
    </source>
</evidence>
<evidence type="ECO:0000313" key="7">
    <source>
        <dbReference type="Proteomes" id="UP000198749"/>
    </source>
</evidence>
<dbReference type="Proteomes" id="UP000198749">
    <property type="component" value="Unassembled WGS sequence"/>
</dbReference>
<name>A0A1H9EX20_9GAMM</name>
<dbReference type="InterPro" id="IPR036388">
    <property type="entry name" value="WH-like_DNA-bd_sf"/>
</dbReference>
<keyword evidence="3 6" id="KW-0238">DNA-binding</keyword>
<comment type="similarity">
    <text evidence="1">Belongs to the LysR transcriptional regulatory family.</text>
</comment>
<dbReference type="SUPFAM" id="SSF53850">
    <property type="entry name" value="Periplasmic binding protein-like II"/>
    <property type="match status" value="1"/>
</dbReference>
<keyword evidence="7" id="KW-1185">Reference proteome</keyword>
<accession>A0A1H9EX20</accession>
<dbReference type="OrthoDB" id="9786526at2"/>
<dbReference type="PANTHER" id="PTHR30126:SF88">
    <property type="entry name" value="TRANSCRIPTIONAL REGULATOR-RELATED"/>
    <property type="match status" value="1"/>
</dbReference>
<evidence type="ECO:0000256" key="2">
    <source>
        <dbReference type="ARBA" id="ARBA00023015"/>
    </source>
</evidence>
<evidence type="ECO:0000256" key="3">
    <source>
        <dbReference type="ARBA" id="ARBA00023125"/>
    </source>
</evidence>
<dbReference type="EMBL" id="FOGB01000002">
    <property type="protein sequence ID" value="SEQ30147.1"/>
    <property type="molecule type" value="Genomic_DNA"/>
</dbReference>
<dbReference type="Gene3D" id="3.40.190.290">
    <property type="match status" value="1"/>
</dbReference>
<dbReference type="FunFam" id="1.10.10.10:FF:000001">
    <property type="entry name" value="LysR family transcriptional regulator"/>
    <property type="match status" value="1"/>
</dbReference>
<dbReference type="InterPro" id="IPR000847">
    <property type="entry name" value="LysR_HTH_N"/>
</dbReference>
<organism evidence="6 7">
    <name type="scientific">Amphritea atlantica</name>
    <dbReference type="NCBI Taxonomy" id="355243"/>
    <lineage>
        <taxon>Bacteria</taxon>
        <taxon>Pseudomonadati</taxon>
        <taxon>Pseudomonadota</taxon>
        <taxon>Gammaproteobacteria</taxon>
        <taxon>Oceanospirillales</taxon>
        <taxon>Oceanospirillaceae</taxon>
        <taxon>Amphritea</taxon>
    </lineage>
</organism>
<proteinExistence type="inferred from homology"/>
<dbReference type="RefSeq" id="WP_091355070.1">
    <property type="nucleotide sequence ID" value="NZ_AP025284.1"/>
</dbReference>
<dbReference type="GO" id="GO:0000976">
    <property type="term" value="F:transcription cis-regulatory region binding"/>
    <property type="evidence" value="ECO:0007669"/>
    <property type="project" value="TreeGrafter"/>
</dbReference>